<name>A0A9N8KRM2_9PEZI</name>
<feature type="signal peptide" evidence="1">
    <location>
        <begin position="1"/>
        <end position="20"/>
    </location>
</feature>
<sequence length="73" mass="8084">MAGMRALLPGLLAVLPYCSAQYADFSIPSTFTNWDNEGWELSTDSLIQGQYQSRAPMGNGYVQFPEIGHSRVK</sequence>
<evidence type="ECO:0000256" key="1">
    <source>
        <dbReference type="SAM" id="SignalP"/>
    </source>
</evidence>
<keyword evidence="3" id="KW-1185">Reference proteome</keyword>
<proteinExistence type="predicted"/>
<dbReference type="AlphaFoldDB" id="A0A9N8KRM2"/>
<accession>A0A9N8KRM2</accession>
<dbReference type="Proteomes" id="UP000745764">
    <property type="component" value="Unassembled WGS sequence"/>
</dbReference>
<comment type="caution">
    <text evidence="2">The sequence shown here is derived from an EMBL/GenBank/DDBJ whole genome shotgun (WGS) entry which is preliminary data.</text>
</comment>
<gene>
    <name evidence="2" type="ORF">AWRI4620_LOCUS9046</name>
</gene>
<dbReference type="EMBL" id="CAINUL010000018">
    <property type="protein sequence ID" value="CAD0114791.1"/>
    <property type="molecule type" value="Genomic_DNA"/>
</dbReference>
<evidence type="ECO:0000313" key="3">
    <source>
        <dbReference type="Proteomes" id="UP000745764"/>
    </source>
</evidence>
<protein>
    <submittedName>
        <fullName evidence="2">Uncharacterized protein</fullName>
    </submittedName>
</protein>
<evidence type="ECO:0000313" key="2">
    <source>
        <dbReference type="EMBL" id="CAD0114791.1"/>
    </source>
</evidence>
<feature type="chain" id="PRO_5040151550" evidence="1">
    <location>
        <begin position="21"/>
        <end position="73"/>
    </location>
</feature>
<keyword evidence="1" id="KW-0732">Signal</keyword>
<organism evidence="2 3">
    <name type="scientific">Aureobasidium uvarum</name>
    <dbReference type="NCBI Taxonomy" id="2773716"/>
    <lineage>
        <taxon>Eukaryota</taxon>
        <taxon>Fungi</taxon>
        <taxon>Dikarya</taxon>
        <taxon>Ascomycota</taxon>
        <taxon>Pezizomycotina</taxon>
        <taxon>Dothideomycetes</taxon>
        <taxon>Dothideomycetidae</taxon>
        <taxon>Dothideales</taxon>
        <taxon>Saccotheciaceae</taxon>
        <taxon>Aureobasidium</taxon>
    </lineage>
</organism>
<reference evidence="2" key="1">
    <citation type="submission" date="2020-06" db="EMBL/GenBank/DDBJ databases">
        <authorList>
            <person name="Onetto C."/>
        </authorList>
    </citation>
    <scope>NUCLEOTIDE SEQUENCE</scope>
</reference>